<dbReference type="EMBL" id="BAAATK010000026">
    <property type="protein sequence ID" value="GAA2444939.1"/>
    <property type="molecule type" value="Genomic_DNA"/>
</dbReference>
<dbReference type="InterPro" id="IPR025851">
    <property type="entry name" value="SUKH-4"/>
</dbReference>
<keyword evidence="2" id="KW-1185">Reference proteome</keyword>
<name>A0ABP5X7P0_9ACTN</name>
<reference evidence="2" key="1">
    <citation type="journal article" date="2019" name="Int. J. Syst. Evol. Microbiol.">
        <title>The Global Catalogue of Microorganisms (GCM) 10K type strain sequencing project: providing services to taxonomists for standard genome sequencing and annotation.</title>
        <authorList>
            <consortium name="The Broad Institute Genomics Platform"/>
            <consortium name="The Broad Institute Genome Sequencing Center for Infectious Disease"/>
            <person name="Wu L."/>
            <person name="Ma J."/>
        </authorList>
    </citation>
    <scope>NUCLEOTIDE SEQUENCE [LARGE SCALE GENOMIC DNA]</scope>
    <source>
        <strain evidence="2">JCM 6922</strain>
    </source>
</reference>
<evidence type="ECO:0000313" key="2">
    <source>
        <dbReference type="Proteomes" id="UP001500460"/>
    </source>
</evidence>
<evidence type="ECO:0008006" key="3">
    <source>
        <dbReference type="Google" id="ProtNLM"/>
    </source>
</evidence>
<dbReference type="Pfam" id="PF14435">
    <property type="entry name" value="SUKH-4"/>
    <property type="match status" value="1"/>
</dbReference>
<dbReference type="Proteomes" id="UP001500460">
    <property type="component" value="Unassembled WGS sequence"/>
</dbReference>
<organism evidence="1 2">
    <name type="scientific">Streptomyces glaucus</name>
    <dbReference type="NCBI Taxonomy" id="284029"/>
    <lineage>
        <taxon>Bacteria</taxon>
        <taxon>Bacillati</taxon>
        <taxon>Actinomycetota</taxon>
        <taxon>Actinomycetes</taxon>
        <taxon>Kitasatosporales</taxon>
        <taxon>Streptomycetaceae</taxon>
        <taxon>Streptomyces</taxon>
    </lineage>
</organism>
<protein>
    <recommendedName>
        <fullName evidence="3">SUKH-4 immunity protein of toxin-antitoxin system</fullName>
    </recommendedName>
</protein>
<proteinExistence type="predicted"/>
<gene>
    <name evidence="1" type="ORF">GCM10010421_40330</name>
</gene>
<evidence type="ECO:0000313" key="1">
    <source>
        <dbReference type="EMBL" id="GAA2444939.1"/>
    </source>
</evidence>
<comment type="caution">
    <text evidence="1">The sequence shown here is derived from an EMBL/GenBank/DDBJ whole genome shotgun (WGS) entry which is preliminary data.</text>
</comment>
<sequence>MTQSSVDRVIAGAQVDEWRLPAEAEDALRTAGIPAVAASWKKACIQRGEEPVLRFEGLQPLYEIVRRVSLWNPDRAYSCFGVEAETGRVFQAHPETPTDEVSPRTAFGRPRLVNNSIPSFLRVLDLEIARYVELFGAPSAQHLAEMPETIDPDDEVLWSVSEKYLWRIREIDPEAFDDPQGYWRNLYFETWEQVGRPAFRRGPGIFE</sequence>
<accession>A0ABP5X7P0</accession>